<organism evidence="2 3">
    <name type="scientific">Dyadobacter helix</name>
    <dbReference type="NCBI Taxonomy" id="2822344"/>
    <lineage>
        <taxon>Bacteria</taxon>
        <taxon>Pseudomonadati</taxon>
        <taxon>Bacteroidota</taxon>
        <taxon>Cytophagia</taxon>
        <taxon>Cytophagales</taxon>
        <taxon>Spirosomataceae</taxon>
        <taxon>Dyadobacter</taxon>
    </lineage>
</organism>
<name>A0A916JD62_9BACT</name>
<keyword evidence="1" id="KW-1133">Transmembrane helix</keyword>
<reference evidence="2" key="1">
    <citation type="submission" date="2021-04" db="EMBL/GenBank/DDBJ databases">
        <authorList>
            <person name="Rodrigo-Torres L."/>
            <person name="Arahal R. D."/>
            <person name="Lucena T."/>
        </authorList>
    </citation>
    <scope>NUCLEOTIDE SEQUENCE</scope>
    <source>
        <strain evidence="2">CECT 9275</strain>
    </source>
</reference>
<dbReference type="AlphaFoldDB" id="A0A916JD62"/>
<proteinExistence type="predicted"/>
<evidence type="ECO:0000313" key="3">
    <source>
        <dbReference type="Proteomes" id="UP000680038"/>
    </source>
</evidence>
<evidence type="ECO:0000256" key="1">
    <source>
        <dbReference type="SAM" id="Phobius"/>
    </source>
</evidence>
<dbReference type="Proteomes" id="UP000680038">
    <property type="component" value="Unassembled WGS sequence"/>
</dbReference>
<keyword evidence="1" id="KW-0472">Membrane</keyword>
<dbReference type="EMBL" id="CAJRAF010000002">
    <property type="protein sequence ID" value="CAG5001729.1"/>
    <property type="molecule type" value="Genomic_DNA"/>
</dbReference>
<keyword evidence="3" id="KW-1185">Reference proteome</keyword>
<gene>
    <name evidence="2" type="ORF">DYBT9275_02730</name>
</gene>
<protein>
    <submittedName>
        <fullName evidence="2">Uncharacterized protein</fullName>
    </submittedName>
</protein>
<accession>A0A916JD62</accession>
<comment type="caution">
    <text evidence="2">The sequence shown here is derived from an EMBL/GenBank/DDBJ whole genome shotgun (WGS) entry which is preliminary data.</text>
</comment>
<sequence length="68" mass="7782">MKTYFILRICWLPTLGLIIYLKSFAVSSLNWFASNPTMYNKSTGYLPLIVIITLAALSRKIIARWNGN</sequence>
<evidence type="ECO:0000313" key="2">
    <source>
        <dbReference type="EMBL" id="CAG5001729.1"/>
    </source>
</evidence>
<feature type="transmembrane region" description="Helical" evidence="1">
    <location>
        <begin position="12"/>
        <end position="33"/>
    </location>
</feature>
<feature type="transmembrane region" description="Helical" evidence="1">
    <location>
        <begin position="45"/>
        <end position="62"/>
    </location>
</feature>
<keyword evidence="1" id="KW-0812">Transmembrane</keyword>